<dbReference type="HOGENOM" id="CLU_029275_0_0_1"/>
<sequence length="588" mass="67183">MASTLNTAQILAQKKKTDKYEAARTGARNSKDSVVETYTKGERFIKYQESVMNAVAQQQHQAQPAPQSAHRSSPSIPHDFARDAPVSATADSTFATPPPPPAAAPLPAGKGKAKGKKGSLSSANPSDAHAALLSKISQLESTNAEDAHQNAEIEAEVKKANRDLSQLLNTMEPHHSKMDILQKKYSDLLAEMKRTEREHVKAKKRGDQLQKEKEEVGKERTRERGLKEKLEKLSRELTRENKKLKDDFRELKENAANRNDELHRKLENLVIDVEEVVCEKRSPERQAAELEQDRLFREKFTSFLHQYELRELHFQSLLRVKELEIQYQIARHDQLKKAQESELSKSHQLTRQVSTFSQTENELRGQLNVYVEKFKQVCQDFYHHQHAKVEDTLNNSNDLFLTFRKEMEEMSKKTKRLEKENLNLTRKQEATNKNIFQMAEERSQSQQTIDRLTRENEKLKKLCRAMQTGGYGNAQQMAQQGAHVGQGADEFDEGIDGETESEYEDDEEYDEDEGEYDDDTEEEPEDEQTRVYGPPPPPPPQTEVIKPNGQIHRVTEGEQRAMMAPAHRAALDAQAKQAVQVNGNGQRH</sequence>
<dbReference type="AlphaFoldDB" id="M3BTL6"/>
<evidence type="ECO:0008006" key="6">
    <source>
        <dbReference type="Google" id="ProtNLM"/>
    </source>
</evidence>
<proteinExistence type="inferred from homology"/>
<dbReference type="OrthoDB" id="425555at2759"/>
<feature type="coiled-coil region" evidence="2">
    <location>
        <begin position="400"/>
        <end position="469"/>
    </location>
</feature>
<dbReference type="OMA" id="CTPPECV"/>
<evidence type="ECO:0000313" key="5">
    <source>
        <dbReference type="Proteomes" id="UP000016931"/>
    </source>
</evidence>
<feature type="region of interest" description="Disordered" evidence="3">
    <location>
        <begin position="55"/>
        <end position="127"/>
    </location>
</feature>
<dbReference type="eggNOG" id="KOG1850">
    <property type="taxonomic scope" value="Eukaryota"/>
</dbReference>
<dbReference type="STRING" id="692275.M3BTL6"/>
<dbReference type="RefSeq" id="XP_016758101.1">
    <property type="nucleotide sequence ID" value="XM_016906567.1"/>
</dbReference>
<dbReference type="GeneID" id="27903704"/>
<feature type="region of interest" description="Disordered" evidence="3">
    <location>
        <begin position="196"/>
        <end position="223"/>
    </location>
</feature>
<feature type="compositionally biased region" description="Polar residues" evidence="3">
    <location>
        <begin position="577"/>
        <end position="588"/>
    </location>
</feature>
<evidence type="ECO:0000256" key="1">
    <source>
        <dbReference type="ARBA" id="ARBA00009550"/>
    </source>
</evidence>
<dbReference type="Pfam" id="PF09728">
    <property type="entry name" value="Taxilin"/>
    <property type="match status" value="1"/>
</dbReference>
<accession>M3BTL6</accession>
<evidence type="ECO:0000256" key="3">
    <source>
        <dbReference type="SAM" id="MobiDB-lite"/>
    </source>
</evidence>
<feature type="region of interest" description="Disordered" evidence="3">
    <location>
        <begin position="475"/>
        <end position="588"/>
    </location>
</feature>
<organism evidence="4 5">
    <name type="scientific">Sphaerulina musiva (strain SO2202)</name>
    <name type="common">Poplar stem canker fungus</name>
    <name type="synonym">Septoria musiva</name>
    <dbReference type="NCBI Taxonomy" id="692275"/>
    <lineage>
        <taxon>Eukaryota</taxon>
        <taxon>Fungi</taxon>
        <taxon>Dikarya</taxon>
        <taxon>Ascomycota</taxon>
        <taxon>Pezizomycotina</taxon>
        <taxon>Dothideomycetes</taxon>
        <taxon>Dothideomycetidae</taxon>
        <taxon>Mycosphaerellales</taxon>
        <taxon>Mycosphaerellaceae</taxon>
        <taxon>Sphaerulina</taxon>
    </lineage>
</organism>
<name>M3BTL6_SPHMS</name>
<feature type="region of interest" description="Disordered" evidence="3">
    <location>
        <begin position="1"/>
        <end position="34"/>
    </location>
</feature>
<dbReference type="GO" id="GO:0019905">
    <property type="term" value="F:syntaxin binding"/>
    <property type="evidence" value="ECO:0007669"/>
    <property type="project" value="InterPro"/>
</dbReference>
<feature type="compositionally biased region" description="Low complexity" evidence="3">
    <location>
        <begin position="56"/>
        <end position="75"/>
    </location>
</feature>
<keyword evidence="2" id="KW-0175">Coiled coil</keyword>
<evidence type="ECO:0000313" key="4">
    <source>
        <dbReference type="EMBL" id="EMF09980.1"/>
    </source>
</evidence>
<dbReference type="Proteomes" id="UP000016931">
    <property type="component" value="Unassembled WGS sequence"/>
</dbReference>
<dbReference type="EMBL" id="KB456268">
    <property type="protein sequence ID" value="EMF09980.1"/>
    <property type="molecule type" value="Genomic_DNA"/>
</dbReference>
<protein>
    <recommendedName>
        <fullName evidence="6">Alpha-taxilin</fullName>
    </recommendedName>
</protein>
<feature type="compositionally biased region" description="Acidic residues" evidence="3">
    <location>
        <begin position="489"/>
        <end position="526"/>
    </location>
</feature>
<feature type="compositionally biased region" description="Polar residues" evidence="3">
    <location>
        <begin position="1"/>
        <end position="10"/>
    </location>
</feature>
<dbReference type="PANTHER" id="PTHR16127:SF13">
    <property type="entry name" value="GH01188P"/>
    <property type="match status" value="1"/>
</dbReference>
<dbReference type="PANTHER" id="PTHR16127">
    <property type="entry name" value="TAXILIN"/>
    <property type="match status" value="1"/>
</dbReference>
<evidence type="ECO:0000256" key="2">
    <source>
        <dbReference type="SAM" id="Coils"/>
    </source>
</evidence>
<comment type="similarity">
    <text evidence="1">Belongs to the taxilin family.</text>
</comment>
<keyword evidence="5" id="KW-1185">Reference proteome</keyword>
<gene>
    <name evidence="4" type="ORF">SEPMUDRAFT_151058</name>
</gene>
<dbReference type="InterPro" id="IPR026183">
    <property type="entry name" value="Taxilin_fam"/>
</dbReference>
<reference evidence="4 5" key="1">
    <citation type="journal article" date="2012" name="PLoS Pathog.">
        <title>Diverse lifestyles and strategies of plant pathogenesis encoded in the genomes of eighteen Dothideomycetes fungi.</title>
        <authorList>
            <person name="Ohm R.A."/>
            <person name="Feau N."/>
            <person name="Henrissat B."/>
            <person name="Schoch C.L."/>
            <person name="Horwitz B.A."/>
            <person name="Barry K.W."/>
            <person name="Condon B.J."/>
            <person name="Copeland A.C."/>
            <person name="Dhillon B."/>
            <person name="Glaser F."/>
            <person name="Hesse C.N."/>
            <person name="Kosti I."/>
            <person name="LaButti K."/>
            <person name="Lindquist E.A."/>
            <person name="Lucas S."/>
            <person name="Salamov A.A."/>
            <person name="Bradshaw R.E."/>
            <person name="Ciuffetti L."/>
            <person name="Hamelin R.C."/>
            <person name="Kema G.H.J."/>
            <person name="Lawrence C."/>
            <person name="Scott J.A."/>
            <person name="Spatafora J.W."/>
            <person name="Turgeon B.G."/>
            <person name="de Wit P.J.G.M."/>
            <person name="Zhong S."/>
            <person name="Goodwin S.B."/>
            <person name="Grigoriev I.V."/>
        </authorList>
    </citation>
    <scope>NUCLEOTIDE SEQUENCE [LARGE SCALE GENOMIC DNA]</scope>
    <source>
        <strain evidence="4 5">SO2202</strain>
    </source>
</reference>